<gene>
    <name evidence="3" type="ORF">WM16_27490</name>
</gene>
<dbReference type="RefSeq" id="WP_060238694.1">
    <property type="nucleotide sequence ID" value="NZ_LPLU01000128.1"/>
</dbReference>
<dbReference type="Proteomes" id="UP000065504">
    <property type="component" value="Unassembled WGS sequence"/>
</dbReference>
<feature type="compositionally biased region" description="Basic residues" evidence="1">
    <location>
        <begin position="66"/>
        <end position="104"/>
    </location>
</feature>
<comment type="caution">
    <text evidence="3">The sequence shown here is derived from an EMBL/GenBank/DDBJ whole genome shotgun (WGS) entry which is preliminary data.</text>
</comment>
<sequence length="104" mass="11463">MKRLLLAAVTIAATLSVTHAQTQTYPFGEGGTQPQGAAQPAQPAPLPGAVQTPPLPQGAVPTSRPAPRRPHARHHRHHHHAAVKRHRHHVRHARPTRHVIYRYS</sequence>
<organism evidence="3 4">
    <name type="scientific">Burkholderia ubonensis</name>
    <dbReference type="NCBI Taxonomy" id="101571"/>
    <lineage>
        <taxon>Bacteria</taxon>
        <taxon>Pseudomonadati</taxon>
        <taxon>Pseudomonadota</taxon>
        <taxon>Betaproteobacteria</taxon>
        <taxon>Burkholderiales</taxon>
        <taxon>Burkholderiaceae</taxon>
        <taxon>Burkholderia</taxon>
        <taxon>Burkholderia cepacia complex</taxon>
    </lineage>
</organism>
<accession>A0A119UP05</accession>
<evidence type="ECO:0000313" key="4">
    <source>
        <dbReference type="Proteomes" id="UP000065504"/>
    </source>
</evidence>
<dbReference type="AlphaFoldDB" id="A0A119UP05"/>
<feature type="region of interest" description="Disordered" evidence="1">
    <location>
        <begin position="24"/>
        <end position="104"/>
    </location>
</feature>
<reference evidence="3 4" key="1">
    <citation type="submission" date="2015-11" db="EMBL/GenBank/DDBJ databases">
        <title>Expanding the genomic diversity of Burkholderia species for the development of highly accurate diagnostics.</title>
        <authorList>
            <person name="Sahl J."/>
            <person name="Keim P."/>
            <person name="Wagner D."/>
        </authorList>
    </citation>
    <scope>NUCLEOTIDE SEQUENCE [LARGE SCALE GENOMIC DNA]</scope>
    <source>
        <strain evidence="3 4">MSMB782WGS</strain>
    </source>
</reference>
<name>A0A119UP05_9BURK</name>
<protein>
    <submittedName>
        <fullName evidence="3">Uncharacterized protein</fullName>
    </submittedName>
</protein>
<evidence type="ECO:0000313" key="3">
    <source>
        <dbReference type="EMBL" id="KWK67047.1"/>
    </source>
</evidence>
<feature type="chain" id="PRO_5007162987" evidence="2">
    <location>
        <begin position="21"/>
        <end position="104"/>
    </location>
</feature>
<feature type="compositionally biased region" description="Low complexity" evidence="1">
    <location>
        <begin position="34"/>
        <end position="51"/>
    </location>
</feature>
<keyword evidence="2" id="KW-0732">Signal</keyword>
<evidence type="ECO:0000256" key="1">
    <source>
        <dbReference type="SAM" id="MobiDB-lite"/>
    </source>
</evidence>
<proteinExistence type="predicted"/>
<evidence type="ECO:0000256" key="2">
    <source>
        <dbReference type="SAM" id="SignalP"/>
    </source>
</evidence>
<feature type="signal peptide" evidence="2">
    <location>
        <begin position="1"/>
        <end position="20"/>
    </location>
</feature>
<dbReference type="EMBL" id="LPLU01000128">
    <property type="protein sequence ID" value="KWK67047.1"/>
    <property type="molecule type" value="Genomic_DNA"/>
</dbReference>